<dbReference type="GO" id="GO:0046417">
    <property type="term" value="P:chorismate metabolic process"/>
    <property type="evidence" value="ECO:0007669"/>
    <property type="project" value="InterPro"/>
</dbReference>
<dbReference type="SUPFAM" id="SSF48179">
    <property type="entry name" value="6-phosphogluconate dehydrogenase C-terminal domain-like"/>
    <property type="match status" value="1"/>
</dbReference>
<dbReference type="InterPro" id="IPR036263">
    <property type="entry name" value="Chorismate_II_sf"/>
</dbReference>
<dbReference type="PROSITE" id="PS51168">
    <property type="entry name" value="CHORISMATE_MUT_2"/>
    <property type="match status" value="1"/>
</dbReference>
<dbReference type="InterPro" id="IPR008927">
    <property type="entry name" value="6-PGluconate_DH-like_C_sf"/>
</dbReference>
<evidence type="ECO:0000256" key="1">
    <source>
        <dbReference type="ARBA" id="ARBA00012404"/>
    </source>
</evidence>
<evidence type="ECO:0000259" key="3">
    <source>
        <dbReference type="PROSITE" id="PS51168"/>
    </source>
</evidence>
<dbReference type="GO" id="GO:0004665">
    <property type="term" value="F:prephenate dehydrogenase (NADP+) activity"/>
    <property type="evidence" value="ECO:0007669"/>
    <property type="project" value="InterPro"/>
</dbReference>
<evidence type="ECO:0000313" key="6">
    <source>
        <dbReference type="Proteomes" id="UP001228113"/>
    </source>
</evidence>
<feature type="domain" description="Prephenate/arogenate dehydrogenase" evidence="4">
    <location>
        <begin position="1"/>
        <end position="281"/>
    </location>
</feature>
<dbReference type="PROSITE" id="PS51176">
    <property type="entry name" value="PDH_ADH"/>
    <property type="match status" value="1"/>
</dbReference>
<dbReference type="EC" id="5.4.99.5" evidence="1"/>
<dbReference type="EMBL" id="AP027081">
    <property type="protein sequence ID" value="BDU78517.1"/>
    <property type="molecule type" value="Genomic_DNA"/>
</dbReference>
<dbReference type="Gene3D" id="3.40.50.720">
    <property type="entry name" value="NAD(P)-binding Rossmann-like Domain"/>
    <property type="match status" value="1"/>
</dbReference>
<dbReference type="InterPro" id="IPR002701">
    <property type="entry name" value="CM_II_prokaryot"/>
</dbReference>
<dbReference type="AlphaFoldDB" id="A0AA48KFP7"/>
<dbReference type="InterPro" id="IPR036979">
    <property type="entry name" value="CM_dom_sf"/>
</dbReference>
<dbReference type="KEGG" id="msea:METESE_34750"/>
<dbReference type="RefSeq" id="WP_316410724.1">
    <property type="nucleotide sequence ID" value="NZ_AP027081.1"/>
</dbReference>
<feature type="domain" description="Chorismate mutase" evidence="3">
    <location>
        <begin position="257"/>
        <end position="347"/>
    </location>
</feature>
<dbReference type="PANTHER" id="PTHR21363:SF0">
    <property type="entry name" value="PREPHENATE DEHYDROGENASE [NADP(+)]"/>
    <property type="match status" value="1"/>
</dbReference>
<dbReference type="GO" id="GO:0070403">
    <property type="term" value="F:NAD+ binding"/>
    <property type="evidence" value="ECO:0007669"/>
    <property type="project" value="InterPro"/>
</dbReference>
<dbReference type="Pfam" id="PF01817">
    <property type="entry name" value="CM_2"/>
    <property type="match status" value="1"/>
</dbReference>
<dbReference type="InterPro" id="IPR003099">
    <property type="entry name" value="Prephen_DH"/>
</dbReference>
<name>A0AA48KFP7_9BACT</name>
<evidence type="ECO:0000259" key="4">
    <source>
        <dbReference type="PROSITE" id="PS51176"/>
    </source>
</evidence>
<keyword evidence="2" id="KW-0560">Oxidoreductase</keyword>
<dbReference type="PANTHER" id="PTHR21363">
    <property type="entry name" value="PREPHENATE DEHYDROGENASE"/>
    <property type="match status" value="1"/>
</dbReference>
<dbReference type="Gene3D" id="1.20.59.10">
    <property type="entry name" value="Chorismate mutase"/>
    <property type="match status" value="1"/>
</dbReference>
<dbReference type="SUPFAM" id="SSF48600">
    <property type="entry name" value="Chorismate mutase II"/>
    <property type="match status" value="1"/>
</dbReference>
<dbReference type="GO" id="GO:0006571">
    <property type="term" value="P:tyrosine biosynthetic process"/>
    <property type="evidence" value="ECO:0007669"/>
    <property type="project" value="InterPro"/>
</dbReference>
<dbReference type="SMART" id="SM00830">
    <property type="entry name" value="CM_2"/>
    <property type="match status" value="1"/>
</dbReference>
<sequence>MRVGILGFGQFGRALGGLMEEAGVPYRALDPRADIPALVQASDLRGLVAEADLVALAVPVLALPGVLDTVAPLLEPGQVVFDVASVKVLPARWMAERLGDLPRAGAHPLFGPMSLVRAERPIRTVVCPDPACPGAAERVSALFGALGCEVLVQTPEDHDRVMATTHALTFFLAKGLLDAGAGADLPFAPPSFHAVQRTLETVREDASHLFAAIQNLNPFAAEARTRLLEALGAIHAGLEAAGQGGPVPAALALPDLGQRSPALQEIREGIDAVDRDLVALLARRAELSRRAGRAKAALGAPVLDPVREAAVMAERRAWATAAGLDPETATDVFQTVIRASRRDQGQA</sequence>
<evidence type="ECO:0000313" key="5">
    <source>
        <dbReference type="EMBL" id="BDU78517.1"/>
    </source>
</evidence>
<evidence type="ECO:0000256" key="2">
    <source>
        <dbReference type="ARBA" id="ARBA00023002"/>
    </source>
</evidence>
<dbReference type="InterPro" id="IPR050812">
    <property type="entry name" value="Preph/Arog_dehydrog"/>
</dbReference>
<proteinExistence type="predicted"/>
<dbReference type="Pfam" id="PF02153">
    <property type="entry name" value="PDH_N"/>
    <property type="match status" value="1"/>
</dbReference>
<dbReference type="Proteomes" id="UP001228113">
    <property type="component" value="Chromosome"/>
</dbReference>
<protein>
    <recommendedName>
        <fullName evidence="1">chorismate mutase</fullName>
        <ecNumber evidence="1">5.4.99.5</ecNumber>
    </recommendedName>
</protein>
<dbReference type="GO" id="GO:0004106">
    <property type="term" value="F:chorismate mutase activity"/>
    <property type="evidence" value="ECO:0007669"/>
    <property type="project" value="UniProtKB-EC"/>
</dbReference>
<accession>A0AA48KFP7</accession>
<dbReference type="InterPro" id="IPR046826">
    <property type="entry name" value="PDH_N"/>
</dbReference>
<gene>
    <name evidence="5" type="ORF">METESE_34750</name>
</gene>
<dbReference type="InterPro" id="IPR036291">
    <property type="entry name" value="NAD(P)-bd_dom_sf"/>
</dbReference>
<organism evidence="5 6">
    <name type="scientific">Mesoterricola sediminis</name>
    <dbReference type="NCBI Taxonomy" id="2927980"/>
    <lineage>
        <taxon>Bacteria</taxon>
        <taxon>Pseudomonadati</taxon>
        <taxon>Acidobacteriota</taxon>
        <taxon>Holophagae</taxon>
        <taxon>Holophagales</taxon>
        <taxon>Holophagaceae</taxon>
        <taxon>Mesoterricola</taxon>
    </lineage>
</organism>
<dbReference type="SUPFAM" id="SSF51735">
    <property type="entry name" value="NAD(P)-binding Rossmann-fold domains"/>
    <property type="match status" value="1"/>
</dbReference>
<dbReference type="GO" id="GO:0008977">
    <property type="term" value="F:prephenate dehydrogenase (NAD+) activity"/>
    <property type="evidence" value="ECO:0007669"/>
    <property type="project" value="InterPro"/>
</dbReference>
<reference evidence="5" key="1">
    <citation type="journal article" date="2023" name="Int. J. Syst. Evol. Microbiol.">
        <title>Mesoterricola silvestris gen. nov., sp. nov., Mesoterricola sediminis sp. nov., Geothrix oryzae sp. nov., Geothrix edaphica sp. nov., Geothrix rubra sp. nov., and Geothrix limicola sp. nov., six novel members of Acidobacteriota isolated from soils.</title>
        <authorList>
            <person name="Itoh H."/>
            <person name="Sugisawa Y."/>
            <person name="Mise K."/>
            <person name="Xu Z."/>
            <person name="Kuniyasu M."/>
            <person name="Ushijima N."/>
            <person name="Kawano K."/>
            <person name="Kobayashi E."/>
            <person name="Shiratori Y."/>
            <person name="Masuda Y."/>
            <person name="Senoo K."/>
        </authorList>
    </citation>
    <scope>NUCLEOTIDE SEQUENCE</scope>
    <source>
        <strain evidence="5">W786</strain>
    </source>
</reference>
<keyword evidence="6" id="KW-1185">Reference proteome</keyword>